<dbReference type="SMART" id="SM00465">
    <property type="entry name" value="GIYc"/>
    <property type="match status" value="1"/>
</dbReference>
<evidence type="ECO:0000259" key="7">
    <source>
        <dbReference type="PROSITE" id="PS50151"/>
    </source>
</evidence>
<comment type="subcellular location">
    <subcellularLocation>
        <location evidence="6">Cytoplasm</location>
    </subcellularLocation>
</comment>
<dbReference type="InterPro" id="IPR036876">
    <property type="entry name" value="UVR_dom_sf"/>
</dbReference>
<keyword evidence="10" id="KW-0378">Hydrolase</keyword>
<evidence type="ECO:0000256" key="3">
    <source>
        <dbReference type="ARBA" id="ARBA00022769"/>
    </source>
</evidence>
<evidence type="ECO:0000313" key="11">
    <source>
        <dbReference type="Proteomes" id="UP001195571"/>
    </source>
</evidence>
<gene>
    <name evidence="6 10" type="primary">uvrC</name>
    <name evidence="10" type="ORF">CHTY_000680</name>
</gene>
<keyword evidence="4 6" id="KW-0267">Excision nuclease</keyword>
<dbReference type="CDD" id="cd10434">
    <property type="entry name" value="GIY-YIG_UvrC_Cho"/>
    <property type="match status" value="1"/>
</dbReference>
<dbReference type="Gene3D" id="3.30.420.340">
    <property type="entry name" value="UvrC, RNAse H endonuclease domain"/>
    <property type="match status" value="1"/>
</dbReference>
<dbReference type="InterPro" id="IPR050066">
    <property type="entry name" value="UvrABC_protein_C"/>
</dbReference>
<dbReference type="InterPro" id="IPR001162">
    <property type="entry name" value="UvrC_RNase_H_dom"/>
</dbReference>
<keyword evidence="1 6" id="KW-0963">Cytoplasm</keyword>
<feature type="domain" description="UvrC family homology region profile" evidence="9">
    <location>
        <begin position="245"/>
        <end position="478"/>
    </location>
</feature>
<proteinExistence type="inferred from homology"/>
<comment type="subunit">
    <text evidence="6">Interacts with UvrB in an incision complex.</text>
</comment>
<dbReference type="PROSITE" id="PS50165">
    <property type="entry name" value="UVRC"/>
    <property type="match status" value="1"/>
</dbReference>
<dbReference type="SUPFAM" id="SSF47781">
    <property type="entry name" value="RuvA domain 2-like"/>
    <property type="match status" value="1"/>
</dbReference>
<dbReference type="PANTHER" id="PTHR30562">
    <property type="entry name" value="UVRC/OXIDOREDUCTASE"/>
    <property type="match status" value="1"/>
</dbReference>
<dbReference type="NCBIfam" id="TIGR00194">
    <property type="entry name" value="uvrC"/>
    <property type="match status" value="1"/>
</dbReference>
<dbReference type="InterPro" id="IPR047296">
    <property type="entry name" value="GIY-YIG_UvrC_Cho"/>
</dbReference>
<protein>
    <recommendedName>
        <fullName evidence="6">UvrABC system protein C</fullName>
        <shortName evidence="6">Protein UvrC</shortName>
    </recommendedName>
    <alternativeName>
        <fullName evidence="6">Excinuclease ABC subunit C</fullName>
    </alternativeName>
</protein>
<dbReference type="Pfam" id="PF14520">
    <property type="entry name" value="HHH_5"/>
    <property type="match status" value="1"/>
</dbReference>
<evidence type="ECO:0000259" key="8">
    <source>
        <dbReference type="PROSITE" id="PS50164"/>
    </source>
</evidence>
<dbReference type="SUPFAM" id="SSF46600">
    <property type="entry name" value="C-terminal UvrC-binding domain of UvrB"/>
    <property type="match status" value="1"/>
</dbReference>
<keyword evidence="2 6" id="KW-0227">DNA damage</keyword>
<comment type="function">
    <text evidence="6">The UvrABC repair system catalyzes the recognition and processing of DNA lesions. UvrC both incises the 5' and 3' sides of the lesion. The N-terminal half is responsible for the 3' incision and the C-terminal half is responsible for the 5' incision.</text>
</comment>
<keyword evidence="3 6" id="KW-0228">DNA excision</keyword>
<dbReference type="RefSeq" id="WP_203552008.1">
    <property type="nucleotide sequence ID" value="NZ_JACAOD020000001.1"/>
</dbReference>
<dbReference type="Pfam" id="PF01541">
    <property type="entry name" value="GIY-YIG"/>
    <property type="match status" value="1"/>
</dbReference>
<accession>A0ABS5CXP5</accession>
<dbReference type="PROSITE" id="PS50164">
    <property type="entry name" value="GIY_YIG"/>
    <property type="match status" value="1"/>
</dbReference>
<dbReference type="InterPro" id="IPR035901">
    <property type="entry name" value="GIY-YIG_endonuc_sf"/>
</dbReference>
<name>A0ABS5CXP5_9MOLU</name>
<dbReference type="Pfam" id="PF22920">
    <property type="entry name" value="UvrC_RNaseH"/>
    <property type="match status" value="1"/>
</dbReference>
<dbReference type="InterPro" id="IPR000305">
    <property type="entry name" value="GIY-YIG_endonuc"/>
</dbReference>
<dbReference type="Gene3D" id="1.10.150.20">
    <property type="entry name" value="5' to 3' exonuclease, C-terminal subdomain"/>
    <property type="match status" value="1"/>
</dbReference>
<dbReference type="Pfam" id="PF08459">
    <property type="entry name" value="UvrC_RNaseH_dom"/>
    <property type="match status" value="1"/>
</dbReference>
<comment type="similarity">
    <text evidence="6">Belongs to the UvrC family.</text>
</comment>
<evidence type="ECO:0000256" key="2">
    <source>
        <dbReference type="ARBA" id="ARBA00022763"/>
    </source>
</evidence>
<dbReference type="InterPro" id="IPR004791">
    <property type="entry name" value="UvrC"/>
</dbReference>
<dbReference type="GO" id="GO:0016787">
    <property type="term" value="F:hydrolase activity"/>
    <property type="evidence" value="ECO:0007669"/>
    <property type="project" value="UniProtKB-KW"/>
</dbReference>
<sequence length="597" mass="69990">MSFLLEKIKNLPSHSGCYLFKNKNNTIIYIGKAKNLKKRVRSYFTKRHNKKTTLLIQETKDFLYIITNNEQEALILESNLIKKHTPKYNFKLLDDKNYPYIEITKEKHPELKITHFKKIPQGKILFGPYPNLKSVKTTLNLLHLLYPLRRCSVNSKKPCLYFHINQCLGSCTGETIDYQPNINAIINFLKGDTKNILNKLNKLMHKASEKTLYEKAKEYQDTIAHIQTTTKKQIINNQKIINCDVLAYAFNQDQIAIQILKIQQGDIVDSYHSVFSYIGYPQENINTYLHFYYQNKLKPELIITGINDFTNKDLIQNKETQESIYSPPKLLANILKTKIVIAQRGNKKKLYLLALKNAQNDLEQNNFVYQIKNEKQQQALNELSLIFNKDIQRIDVFDNSQLFGQAFVSGRIVFSNFHFEKKLYRTFHIQNNLPNEYNVFEEILTRCYGKKEKRDNEKPDLILVDGGFLQLKKSFETLNQLDIKIPLGSLQKNKKHQLENLITMHNKIGLSQNPPLFQFLQKLSKEVHRFTIKFHHKTKHKLDYCTNLSKIPGIGLKRQKIILNHFSSLDDIKQASWEEFQKLGIAKKIFHAIKKHL</sequence>
<dbReference type="SUPFAM" id="SSF82771">
    <property type="entry name" value="GIY-YIG endonuclease"/>
    <property type="match status" value="1"/>
</dbReference>
<keyword evidence="6" id="KW-0742">SOS response</keyword>
<keyword evidence="11" id="KW-1185">Reference proteome</keyword>
<dbReference type="HAMAP" id="MF_00203">
    <property type="entry name" value="UvrC"/>
    <property type="match status" value="1"/>
</dbReference>
<dbReference type="PANTHER" id="PTHR30562:SF1">
    <property type="entry name" value="UVRABC SYSTEM PROTEIN C"/>
    <property type="match status" value="1"/>
</dbReference>
<keyword evidence="5 6" id="KW-0234">DNA repair</keyword>
<comment type="caution">
    <text evidence="10">The sequence shown here is derived from an EMBL/GenBank/DDBJ whole genome shotgun (WGS) entry which is preliminary data.</text>
</comment>
<feature type="domain" description="GIY-YIG" evidence="8">
    <location>
        <begin position="13"/>
        <end position="90"/>
    </location>
</feature>
<dbReference type="InterPro" id="IPR001943">
    <property type="entry name" value="UVR_dom"/>
</dbReference>
<organism evidence="10 11">
    <name type="scientific">Candidatus Phytoplasma meliae</name>
    <dbReference type="NCBI Taxonomy" id="1848402"/>
    <lineage>
        <taxon>Bacteria</taxon>
        <taxon>Bacillati</taxon>
        <taxon>Mycoplasmatota</taxon>
        <taxon>Mollicutes</taxon>
        <taxon>Acholeplasmatales</taxon>
        <taxon>Acholeplasmataceae</taxon>
        <taxon>Candidatus Phytoplasma</taxon>
        <taxon>16SrXIII (Mexican periwinkle virescence group)</taxon>
    </lineage>
</organism>
<dbReference type="Proteomes" id="UP001195571">
    <property type="component" value="Unassembled WGS sequence"/>
</dbReference>
<dbReference type="InterPro" id="IPR038476">
    <property type="entry name" value="UvrC_RNase_H_dom_sf"/>
</dbReference>
<dbReference type="PROSITE" id="PS50151">
    <property type="entry name" value="UVR"/>
    <property type="match status" value="1"/>
</dbReference>
<dbReference type="Gene3D" id="3.40.1440.10">
    <property type="entry name" value="GIY-YIG endonuclease"/>
    <property type="match status" value="1"/>
</dbReference>
<dbReference type="InterPro" id="IPR010994">
    <property type="entry name" value="RuvA_2-like"/>
</dbReference>
<evidence type="ECO:0000256" key="1">
    <source>
        <dbReference type="ARBA" id="ARBA00022490"/>
    </source>
</evidence>
<evidence type="ECO:0000313" key="10">
    <source>
        <dbReference type="EMBL" id="MBP5835748.1"/>
    </source>
</evidence>
<evidence type="ECO:0000256" key="6">
    <source>
        <dbReference type="HAMAP-Rule" id="MF_00203"/>
    </source>
</evidence>
<evidence type="ECO:0000259" key="9">
    <source>
        <dbReference type="PROSITE" id="PS50165"/>
    </source>
</evidence>
<evidence type="ECO:0000256" key="4">
    <source>
        <dbReference type="ARBA" id="ARBA00022881"/>
    </source>
</evidence>
<dbReference type="EMBL" id="JACAOD020000001">
    <property type="protein sequence ID" value="MBP5835748.1"/>
    <property type="molecule type" value="Genomic_DNA"/>
</dbReference>
<feature type="domain" description="UVR" evidence="7">
    <location>
        <begin position="194"/>
        <end position="229"/>
    </location>
</feature>
<reference evidence="10" key="1">
    <citation type="submission" date="2021-04" db="EMBL/GenBank/DDBJ databases">
        <title>Genomic features of Candidatus Phytoplasma meliae isolate ChTYXIII (1SrXIII-G).</title>
        <authorList>
            <person name="Fernandez F.D."/>
            <person name="Conci L.R."/>
        </authorList>
    </citation>
    <scope>NUCLEOTIDE SEQUENCE [LARGE SCALE GENOMIC DNA]</scope>
    <source>
        <strain evidence="10">ChTYXIII-Mo</strain>
    </source>
</reference>
<evidence type="ECO:0000256" key="5">
    <source>
        <dbReference type="ARBA" id="ARBA00023204"/>
    </source>
</evidence>
<dbReference type="Pfam" id="PF02151">
    <property type="entry name" value="UVR"/>
    <property type="match status" value="1"/>
</dbReference>